<dbReference type="AlphaFoldDB" id="A0A2T6BX71"/>
<comment type="caution">
    <text evidence="1">The sequence shown here is derived from an EMBL/GenBank/DDBJ whole genome shotgun (WGS) entry which is preliminary data.</text>
</comment>
<keyword evidence="2" id="KW-1185">Reference proteome</keyword>
<protein>
    <recommendedName>
        <fullName evidence="3">Peptidoglycan biosynthesis/recognition protein</fullName>
    </recommendedName>
</protein>
<dbReference type="InterPro" id="IPR016181">
    <property type="entry name" value="Acyl_CoA_acyltransferase"/>
</dbReference>
<organism evidence="1 2">
    <name type="scientific">Kordia periserrulae</name>
    <dbReference type="NCBI Taxonomy" id="701523"/>
    <lineage>
        <taxon>Bacteria</taxon>
        <taxon>Pseudomonadati</taxon>
        <taxon>Bacteroidota</taxon>
        <taxon>Flavobacteriia</taxon>
        <taxon>Flavobacteriales</taxon>
        <taxon>Flavobacteriaceae</taxon>
        <taxon>Kordia</taxon>
    </lineage>
</organism>
<dbReference type="SUPFAM" id="SSF55729">
    <property type="entry name" value="Acyl-CoA N-acyltransferases (Nat)"/>
    <property type="match status" value="1"/>
</dbReference>
<evidence type="ECO:0008006" key="3">
    <source>
        <dbReference type="Google" id="ProtNLM"/>
    </source>
</evidence>
<evidence type="ECO:0000313" key="2">
    <source>
        <dbReference type="Proteomes" id="UP000244090"/>
    </source>
</evidence>
<sequence>MSFASPVFYDNIKDIPVAYWEQLGCGNNTYYTPEFLRAYELANEDIVFRYVVILNAKNEAVAFAATQVVTISIKTITKNIKMYTGIKTIINRLFCNSSLRIMFCGNVFLSGEYGTFIKKEEDVNGLFHELVSALQGLMKNTKRLHGVFVKDFKESSLQLTNQLKNYGFAAMKVEPNMIISLQPEWTSFDDYKDALKSKYRVKANKADSKSKSLTVKDFSFQEVDAYKSELQALYENTIANANFNAQVLDLDTYILLKKTFGEQFIVKGYFLEDTLVGFLSAMKNGENLDAHFIGLNYALNKTYAIYPRILNDYVRLGILYEAKRINLGRTASEIKSTLGAKPQDLTCYIRHKRRFLNSLIQPFIKNIKIKSFKEHSPFKE</sequence>
<dbReference type="RefSeq" id="WP_108115590.1">
    <property type="nucleotide sequence ID" value="NZ_QBKT01000006.1"/>
</dbReference>
<dbReference type="OrthoDB" id="240921at2"/>
<reference evidence="1 2" key="1">
    <citation type="submission" date="2018-04" db="EMBL/GenBank/DDBJ databases">
        <title>Genomic Encyclopedia of Archaeal and Bacterial Type Strains, Phase II (KMG-II): from individual species to whole genera.</title>
        <authorList>
            <person name="Goeker M."/>
        </authorList>
    </citation>
    <scope>NUCLEOTIDE SEQUENCE [LARGE SCALE GENOMIC DNA]</scope>
    <source>
        <strain evidence="1 2">DSM 25731</strain>
    </source>
</reference>
<accession>A0A2T6BX71</accession>
<name>A0A2T6BX71_9FLAO</name>
<gene>
    <name evidence="1" type="ORF">C8N46_106315</name>
</gene>
<dbReference type="EMBL" id="QBKT01000006">
    <property type="protein sequence ID" value="PTX60669.1"/>
    <property type="molecule type" value="Genomic_DNA"/>
</dbReference>
<dbReference type="Proteomes" id="UP000244090">
    <property type="component" value="Unassembled WGS sequence"/>
</dbReference>
<evidence type="ECO:0000313" key="1">
    <source>
        <dbReference type="EMBL" id="PTX60669.1"/>
    </source>
</evidence>
<proteinExistence type="predicted"/>